<name>A0A495BKH3_VOGIN</name>
<gene>
    <name evidence="5" type="ORF">C8E02_0859</name>
</gene>
<evidence type="ECO:0000259" key="3">
    <source>
        <dbReference type="PROSITE" id="PS50894"/>
    </source>
</evidence>
<dbReference type="Pfam" id="PF13487">
    <property type="entry name" value="HD_5"/>
    <property type="match status" value="1"/>
</dbReference>
<reference evidence="5 6" key="1">
    <citation type="submission" date="2018-10" db="EMBL/GenBank/DDBJ databases">
        <title>Genomic Encyclopedia of Type Strains, Phase IV (KMG-IV): sequencing the most valuable type-strain genomes for metagenomic binning, comparative biology and taxonomic classification.</title>
        <authorList>
            <person name="Goeker M."/>
        </authorList>
    </citation>
    <scope>NUCLEOTIDE SEQUENCE [LARGE SCALE GENOMIC DNA]</scope>
    <source>
        <strain evidence="5 6">DSM 3303</strain>
    </source>
</reference>
<evidence type="ECO:0000256" key="1">
    <source>
        <dbReference type="ARBA" id="ARBA00023012"/>
    </source>
</evidence>
<evidence type="ECO:0000259" key="4">
    <source>
        <dbReference type="PROSITE" id="PS51832"/>
    </source>
</evidence>
<dbReference type="InterPro" id="IPR052020">
    <property type="entry name" value="Cyclic_di-GMP/3'3'-cGAMP_PDE"/>
</dbReference>
<dbReference type="Pfam" id="PF01627">
    <property type="entry name" value="Hpt"/>
    <property type="match status" value="1"/>
</dbReference>
<evidence type="ECO:0000256" key="2">
    <source>
        <dbReference type="PROSITE-ProRule" id="PRU00110"/>
    </source>
</evidence>
<dbReference type="EMBL" id="RBID01000011">
    <property type="protein sequence ID" value="RKQ61092.1"/>
    <property type="molecule type" value="Genomic_DNA"/>
</dbReference>
<accession>A0A495BKH3</accession>
<feature type="modified residue" description="Phosphohistidine" evidence="2">
    <location>
        <position position="55"/>
    </location>
</feature>
<keyword evidence="1" id="KW-0902">Two-component regulatory system</keyword>
<dbReference type="AlphaFoldDB" id="A0A495BKH3"/>
<dbReference type="PROSITE" id="PS50894">
    <property type="entry name" value="HPT"/>
    <property type="match status" value="1"/>
</dbReference>
<dbReference type="GO" id="GO:0000160">
    <property type="term" value="P:phosphorelay signal transduction system"/>
    <property type="evidence" value="ECO:0007669"/>
    <property type="project" value="UniProtKB-KW"/>
</dbReference>
<dbReference type="PROSITE" id="PS51832">
    <property type="entry name" value="HD_GYP"/>
    <property type="match status" value="1"/>
</dbReference>
<dbReference type="SUPFAM" id="SSF47226">
    <property type="entry name" value="Histidine-containing phosphotransfer domain, HPT domain"/>
    <property type="match status" value="1"/>
</dbReference>
<dbReference type="InterPro" id="IPR037522">
    <property type="entry name" value="HD_GYP_dom"/>
</dbReference>
<feature type="domain" description="HD-GYP" evidence="4">
    <location>
        <begin position="173"/>
        <end position="367"/>
    </location>
</feature>
<dbReference type="GO" id="GO:0004672">
    <property type="term" value="F:protein kinase activity"/>
    <property type="evidence" value="ECO:0007669"/>
    <property type="project" value="UniProtKB-ARBA"/>
</dbReference>
<evidence type="ECO:0000313" key="6">
    <source>
        <dbReference type="Proteomes" id="UP000279384"/>
    </source>
</evidence>
<dbReference type="RefSeq" id="WP_170152098.1">
    <property type="nucleotide sequence ID" value="NZ_RBID01000011.1"/>
</dbReference>
<keyword evidence="2" id="KW-0597">Phosphoprotein</keyword>
<protein>
    <submittedName>
        <fullName evidence="5">Hpt domain-containing protein</fullName>
    </submittedName>
</protein>
<dbReference type="Proteomes" id="UP000279384">
    <property type="component" value="Unassembled WGS sequence"/>
</dbReference>
<organism evidence="5 6">
    <name type="scientific">Vogesella indigofera</name>
    <name type="common">Pseudomonas indigofera</name>
    <dbReference type="NCBI Taxonomy" id="45465"/>
    <lineage>
        <taxon>Bacteria</taxon>
        <taxon>Pseudomonadati</taxon>
        <taxon>Pseudomonadota</taxon>
        <taxon>Betaproteobacteria</taxon>
        <taxon>Neisseriales</taxon>
        <taxon>Chromobacteriaceae</taxon>
        <taxon>Vogesella</taxon>
    </lineage>
</organism>
<comment type="caution">
    <text evidence="5">The sequence shown here is derived from an EMBL/GenBank/DDBJ whole genome shotgun (WGS) entry which is preliminary data.</text>
</comment>
<feature type="domain" description="HPt" evidence="3">
    <location>
        <begin position="8"/>
        <end position="115"/>
    </location>
</feature>
<dbReference type="SUPFAM" id="SSF109604">
    <property type="entry name" value="HD-domain/PDEase-like"/>
    <property type="match status" value="1"/>
</dbReference>
<dbReference type="GO" id="GO:0008081">
    <property type="term" value="F:phosphoric diester hydrolase activity"/>
    <property type="evidence" value="ECO:0007669"/>
    <property type="project" value="UniProtKB-ARBA"/>
</dbReference>
<proteinExistence type="predicted"/>
<dbReference type="CDD" id="cd00077">
    <property type="entry name" value="HDc"/>
    <property type="match status" value="1"/>
</dbReference>
<dbReference type="InterPro" id="IPR008207">
    <property type="entry name" value="Sig_transdc_His_kin_Hpt_dom"/>
</dbReference>
<dbReference type="Gene3D" id="1.20.120.160">
    <property type="entry name" value="HPT domain"/>
    <property type="match status" value="1"/>
</dbReference>
<evidence type="ECO:0000313" key="5">
    <source>
        <dbReference type="EMBL" id="RKQ61092.1"/>
    </source>
</evidence>
<dbReference type="InterPro" id="IPR036641">
    <property type="entry name" value="HPT_dom_sf"/>
</dbReference>
<sequence>MANLPAYYRIEDEESFTDFQNALEDYAPRIAHLLTALRQKPGDTALLGELMRLLHTIKGDAGLCRLGFVAPLLHGMEEVLVRVRSGELLFGYNIEQVLFLALDRLELLMQTLELHSEAQLADFHLLCHELTQVAQTPPAALDEAIAHLIETVTGYKPVVPYQADARAAALSASQRDDLRLFHQLAMQFEQRSLLFQGRTERNLLLARACNEAAGFAVNPLQLEAAIYLHDLGMMFLPEALWLKQGRLSEEERVQLAHHPQWGADLLARMAGWEEATLMVRQHHERLDGKGYPAGLGGDSICDGARLIAIVDAFEAVILKHSQRQQARSLLRAVAELNACESQFDRRWIGHFNAVVHQRIASGEGLSHIR</sequence>
<dbReference type="InterPro" id="IPR003607">
    <property type="entry name" value="HD/PDEase_dom"/>
</dbReference>
<dbReference type="Gene3D" id="1.10.3210.10">
    <property type="entry name" value="Hypothetical protein af1432"/>
    <property type="match status" value="1"/>
</dbReference>
<dbReference type="PANTHER" id="PTHR45228">
    <property type="entry name" value="CYCLIC DI-GMP PHOSPHODIESTERASE TM_0186-RELATED"/>
    <property type="match status" value="1"/>
</dbReference>